<comment type="caution">
    <text evidence="1">The sequence shown here is derived from an EMBL/GenBank/DDBJ whole genome shotgun (WGS) entry which is preliminary data.</text>
</comment>
<proteinExistence type="predicted"/>
<dbReference type="Proteomes" id="UP000555407">
    <property type="component" value="Unassembled WGS sequence"/>
</dbReference>
<dbReference type="AlphaFoldDB" id="A0A7X5V5J6"/>
<accession>A0A7X5V5J6</accession>
<name>A0A7X5V5J6_9ACTN</name>
<protein>
    <recommendedName>
        <fullName evidence="3">Recombinase family protein</fullName>
    </recommendedName>
</protein>
<evidence type="ECO:0000313" key="2">
    <source>
        <dbReference type="Proteomes" id="UP000555407"/>
    </source>
</evidence>
<reference evidence="1 2" key="1">
    <citation type="submission" date="2020-03" db="EMBL/GenBank/DDBJ databases">
        <title>Sequencing the genomes of 1000 actinobacteria strains.</title>
        <authorList>
            <person name="Klenk H.-P."/>
        </authorList>
    </citation>
    <scope>NUCLEOTIDE SEQUENCE [LARGE SCALE GENOMIC DNA]</scope>
    <source>
        <strain evidence="1 2">DSM 45490</strain>
    </source>
</reference>
<gene>
    <name evidence="1" type="ORF">BJY22_000040</name>
</gene>
<dbReference type="EMBL" id="JAASRO010000001">
    <property type="protein sequence ID" value="NIK54323.1"/>
    <property type="molecule type" value="Genomic_DNA"/>
</dbReference>
<dbReference type="RefSeq" id="WP_167203159.1">
    <property type="nucleotide sequence ID" value="NZ_JAASRO010000001.1"/>
</dbReference>
<keyword evidence="2" id="KW-1185">Reference proteome</keyword>
<organism evidence="1 2">
    <name type="scientific">Kribbella shirazensis</name>
    <dbReference type="NCBI Taxonomy" id="1105143"/>
    <lineage>
        <taxon>Bacteria</taxon>
        <taxon>Bacillati</taxon>
        <taxon>Actinomycetota</taxon>
        <taxon>Actinomycetes</taxon>
        <taxon>Propionibacteriales</taxon>
        <taxon>Kribbellaceae</taxon>
        <taxon>Kribbella</taxon>
    </lineage>
</organism>
<evidence type="ECO:0008006" key="3">
    <source>
        <dbReference type="Google" id="ProtNLM"/>
    </source>
</evidence>
<evidence type="ECO:0000313" key="1">
    <source>
        <dbReference type="EMBL" id="NIK54323.1"/>
    </source>
</evidence>
<sequence length="122" mass="13322">MIHGSERWTPIVAYFRTELVPDDDELLAVGRALARFAGENGFILTELFAEDSTTELSAFAEFVRAASGPEITSVLLPSLLHIAGSFSYRDFRSIFEAATGARVMLLDSQARDTSSFAGTVTR</sequence>